<evidence type="ECO:0000259" key="9">
    <source>
        <dbReference type="Pfam" id="PF14768"/>
    </source>
</evidence>
<keyword evidence="3" id="KW-0863">Zinc-finger</keyword>
<name>A0AAX6E666_IRIPA</name>
<dbReference type="Proteomes" id="UP001140949">
    <property type="component" value="Unassembled WGS sequence"/>
</dbReference>
<keyword evidence="2" id="KW-0479">Metal-binding</keyword>
<evidence type="ECO:0000313" key="11">
    <source>
        <dbReference type="Proteomes" id="UP001140949"/>
    </source>
</evidence>
<evidence type="ECO:0000256" key="1">
    <source>
        <dbReference type="ARBA" id="ARBA00004123"/>
    </source>
</evidence>
<evidence type="ECO:0000313" key="10">
    <source>
        <dbReference type="EMBL" id="KAJ6799536.1"/>
    </source>
</evidence>
<sequence length="256" mass="30580">MKKQQPTETKDEDRPRRQPLKANHHPNIKEKLRQNCLRRVREDRALLLWKLRSNGRKSSDKKEIVESSFRDIVSDELQKIRQSPQSDCQNHSASDSDDILWEYDGLPADNSVENESEELLIEMERILYEDLREEMIRRELEFYEEEDDYLAQAVYEHMQLHDDQVGKNKKLWCPICKQGELQEAYHLIYCTRCKLRLDLENDKVTLNFLRDRLGEVHEEHLERGCKATPSFYMETVFNLTALYIQCQTCNKFEIVI</sequence>
<accession>A0AAX6E666</accession>
<organism evidence="10 11">
    <name type="scientific">Iris pallida</name>
    <name type="common">Sweet iris</name>
    <dbReference type="NCBI Taxonomy" id="29817"/>
    <lineage>
        <taxon>Eukaryota</taxon>
        <taxon>Viridiplantae</taxon>
        <taxon>Streptophyta</taxon>
        <taxon>Embryophyta</taxon>
        <taxon>Tracheophyta</taxon>
        <taxon>Spermatophyta</taxon>
        <taxon>Magnoliopsida</taxon>
        <taxon>Liliopsida</taxon>
        <taxon>Asparagales</taxon>
        <taxon>Iridaceae</taxon>
        <taxon>Iridoideae</taxon>
        <taxon>Irideae</taxon>
        <taxon>Iris</taxon>
    </lineage>
</organism>
<proteinExistence type="predicted"/>
<dbReference type="GO" id="GO:0005634">
    <property type="term" value="C:nucleus"/>
    <property type="evidence" value="ECO:0007669"/>
    <property type="project" value="UniProtKB-SubCell"/>
</dbReference>
<dbReference type="InterPro" id="IPR028158">
    <property type="entry name" value="RPA_interact_N_dom"/>
</dbReference>
<reference evidence="10" key="1">
    <citation type="journal article" date="2023" name="GigaByte">
        <title>Genome assembly of the bearded iris, Iris pallida Lam.</title>
        <authorList>
            <person name="Bruccoleri R.E."/>
            <person name="Oakeley E.J."/>
            <person name="Faust A.M.E."/>
            <person name="Altorfer M."/>
            <person name="Dessus-Babus S."/>
            <person name="Burckhardt D."/>
            <person name="Oertli M."/>
            <person name="Naumann U."/>
            <person name="Petersen F."/>
            <person name="Wong J."/>
        </authorList>
    </citation>
    <scope>NUCLEOTIDE SEQUENCE</scope>
    <source>
        <strain evidence="10">GSM-AAB239-AS_SAM_17_03QT</strain>
    </source>
</reference>
<dbReference type="GO" id="GO:0006606">
    <property type="term" value="P:protein import into nucleus"/>
    <property type="evidence" value="ECO:0007669"/>
    <property type="project" value="TreeGrafter"/>
</dbReference>
<keyword evidence="4" id="KW-0862">Zinc</keyword>
<evidence type="ECO:0000256" key="5">
    <source>
        <dbReference type="ARBA" id="ARBA00023242"/>
    </source>
</evidence>
<keyword evidence="11" id="KW-1185">Reference proteome</keyword>
<feature type="domain" description="RPA-interacting protein C-terminal" evidence="9">
    <location>
        <begin position="172"/>
        <end position="253"/>
    </location>
</feature>
<dbReference type="GO" id="GO:0008270">
    <property type="term" value="F:zinc ion binding"/>
    <property type="evidence" value="ECO:0007669"/>
    <property type="project" value="UniProtKB-KW"/>
</dbReference>
<feature type="domain" description="RPA-interacting protein N-terminal" evidence="7">
    <location>
        <begin position="15"/>
        <end position="53"/>
    </location>
</feature>
<feature type="region of interest" description="Disordered" evidence="6">
    <location>
        <begin position="1"/>
        <end position="29"/>
    </location>
</feature>
<evidence type="ECO:0000259" key="7">
    <source>
        <dbReference type="Pfam" id="PF14766"/>
    </source>
</evidence>
<dbReference type="Pfam" id="PF14766">
    <property type="entry name" value="RPA_interact_N"/>
    <property type="match status" value="1"/>
</dbReference>
<dbReference type="Pfam" id="PF14767">
    <property type="entry name" value="RPA_interact_M"/>
    <property type="match status" value="1"/>
</dbReference>
<evidence type="ECO:0000256" key="3">
    <source>
        <dbReference type="ARBA" id="ARBA00022771"/>
    </source>
</evidence>
<evidence type="ECO:0000256" key="6">
    <source>
        <dbReference type="SAM" id="MobiDB-lite"/>
    </source>
</evidence>
<dbReference type="InterPro" id="IPR028159">
    <property type="entry name" value="RPA_interact_C_dom"/>
</dbReference>
<comment type="caution">
    <text evidence="10">The sequence shown here is derived from an EMBL/GenBank/DDBJ whole genome shotgun (WGS) entry which is preliminary data.</text>
</comment>
<evidence type="ECO:0000256" key="2">
    <source>
        <dbReference type="ARBA" id="ARBA00022723"/>
    </source>
</evidence>
<dbReference type="InterPro" id="IPR028155">
    <property type="entry name" value="RPA_interact_central"/>
</dbReference>
<gene>
    <name evidence="10" type="ORF">M6B38_207300</name>
</gene>
<comment type="subcellular location">
    <subcellularLocation>
        <location evidence="1">Nucleus</location>
    </subcellularLocation>
</comment>
<dbReference type="AlphaFoldDB" id="A0AAX6E666"/>
<keyword evidence="5" id="KW-0539">Nucleus</keyword>
<feature type="domain" description="RPA-interacting protein central" evidence="8">
    <location>
        <begin position="68"/>
        <end position="154"/>
    </location>
</feature>
<dbReference type="PANTHER" id="PTHR31742">
    <property type="entry name" value="RPA-INTERACTING PROTEIN RPAIN"/>
    <property type="match status" value="1"/>
</dbReference>
<feature type="compositionally biased region" description="Basic residues" evidence="6">
    <location>
        <begin position="17"/>
        <end position="26"/>
    </location>
</feature>
<evidence type="ECO:0000259" key="8">
    <source>
        <dbReference type="Pfam" id="PF14767"/>
    </source>
</evidence>
<dbReference type="EMBL" id="JANAVB010039685">
    <property type="protein sequence ID" value="KAJ6799536.1"/>
    <property type="molecule type" value="Genomic_DNA"/>
</dbReference>
<evidence type="ECO:0000256" key="4">
    <source>
        <dbReference type="ARBA" id="ARBA00022833"/>
    </source>
</evidence>
<reference evidence="10" key="2">
    <citation type="submission" date="2023-04" db="EMBL/GenBank/DDBJ databases">
        <authorList>
            <person name="Bruccoleri R.E."/>
            <person name="Oakeley E.J."/>
            <person name="Faust A.-M."/>
            <person name="Dessus-Babus S."/>
            <person name="Altorfer M."/>
            <person name="Burckhardt D."/>
            <person name="Oertli M."/>
            <person name="Naumann U."/>
            <person name="Petersen F."/>
            <person name="Wong J."/>
        </authorList>
    </citation>
    <scope>NUCLEOTIDE SEQUENCE</scope>
    <source>
        <strain evidence="10">GSM-AAB239-AS_SAM_17_03QT</strain>
        <tissue evidence="10">Leaf</tissue>
    </source>
</reference>
<evidence type="ECO:0008006" key="12">
    <source>
        <dbReference type="Google" id="ProtNLM"/>
    </source>
</evidence>
<dbReference type="InterPro" id="IPR028156">
    <property type="entry name" value="RIP"/>
</dbReference>
<protein>
    <recommendedName>
        <fullName evidence="12">RPA-interacting protein</fullName>
    </recommendedName>
</protein>
<dbReference type="Pfam" id="PF14768">
    <property type="entry name" value="RPA_interact_C"/>
    <property type="match status" value="1"/>
</dbReference>
<dbReference type="PANTHER" id="PTHR31742:SF1">
    <property type="entry name" value="RPA-INTERACTING PROTEIN"/>
    <property type="match status" value="1"/>
</dbReference>